<dbReference type="InterPro" id="IPR027954">
    <property type="entry name" value="Transcobalamin-like_C"/>
</dbReference>
<organism evidence="2">
    <name type="scientific">Methanofollis liminatans</name>
    <dbReference type="NCBI Taxonomy" id="2201"/>
    <lineage>
        <taxon>Archaea</taxon>
        <taxon>Methanobacteriati</taxon>
        <taxon>Methanobacteriota</taxon>
        <taxon>Stenosarchaea group</taxon>
        <taxon>Methanomicrobia</taxon>
        <taxon>Methanomicrobiales</taxon>
        <taxon>Methanomicrobiaceae</taxon>
        <taxon>Methanofollis</taxon>
    </lineage>
</organism>
<evidence type="ECO:0000313" key="2">
    <source>
        <dbReference type="EMBL" id="HDS64198.1"/>
    </source>
</evidence>
<comment type="caution">
    <text evidence="2">The sequence shown here is derived from an EMBL/GenBank/DDBJ whole genome shotgun (WGS) entry which is preliminary data.</text>
</comment>
<dbReference type="AlphaFoldDB" id="A0A831M2F3"/>
<sequence>MRRILTLLCLLLAAASTMPAAALSMDISGNTAGSPVIVTFDEEAFVVFQENSGTPVFAQGTTVRYIPHTTGTLSIAAAAGGATVAETVTISGNSGGNSGDNSGDGGDLYQDVVLPAGNVTVTAANSGTAYTVNRRTALGALDASGASYTIDDGWYDQYGTLYITAINGRTNRGASGWMYQVNGVSPSVGANAKTVQNGDRVVFYWSESMSSTPATSDEAIWLKVIYGSGSDSGDAGTTTGGTTAFGPATAATIPVGLPEGVTVAVVGGKTRISVDLNAAHDGEQVTVKGDRIIIERPGLLLTVLTGDITERDGIATGFIKSVTARLAPKTGTIAGIGDVGATLILSLNVVPALGDITATYASNLSAEDQSALFALCAVDGTAVTGTACVMNVGMNGLVNGEDIASATVRMHLSPAWAEAHGGAGAIRIVHIADDGTVEILETGMVGIDENGNLIFEGISPNGLSTFALVSLGDAVQSASTTVTPTSAATAPSTTAPAQAPLGWAAAIAGALIGGGVCLSRRKGE</sequence>
<gene>
    <name evidence="2" type="ORF">ENN52_08825</name>
</gene>
<dbReference type="Gene3D" id="2.170.130.30">
    <property type="match status" value="1"/>
</dbReference>
<dbReference type="Pfam" id="PF14478">
    <property type="entry name" value="DUF4430"/>
    <property type="match status" value="1"/>
</dbReference>
<feature type="domain" description="Transcobalamin-like C-terminal" evidence="1">
    <location>
        <begin position="136"/>
        <end position="206"/>
    </location>
</feature>
<evidence type="ECO:0000259" key="1">
    <source>
        <dbReference type="Pfam" id="PF14478"/>
    </source>
</evidence>
<dbReference type="Proteomes" id="UP000885648">
    <property type="component" value="Unassembled WGS sequence"/>
</dbReference>
<proteinExistence type="predicted"/>
<reference evidence="2" key="1">
    <citation type="journal article" date="2020" name="mSystems">
        <title>Genome- and Community-Level Interaction Insights into Carbon Utilization and Element Cycling Functions of Hydrothermarchaeota in Hydrothermal Sediment.</title>
        <authorList>
            <person name="Zhou Z."/>
            <person name="Liu Y."/>
            <person name="Xu W."/>
            <person name="Pan J."/>
            <person name="Luo Z.H."/>
            <person name="Li M."/>
        </authorList>
    </citation>
    <scope>NUCLEOTIDE SEQUENCE</scope>
    <source>
        <strain evidence="2">SpSt-1183</strain>
    </source>
</reference>
<accession>A0A831M2F3</accession>
<dbReference type="EMBL" id="DSBY01000355">
    <property type="protein sequence ID" value="HDS64198.1"/>
    <property type="molecule type" value="Genomic_DNA"/>
</dbReference>
<name>A0A831M2F3_9EURY</name>
<protein>
    <submittedName>
        <fullName evidence="2">DUF4430 domain-containing protein</fullName>
    </submittedName>
</protein>